<comment type="caution">
    <text evidence="4">The sequence shown here is derived from an EMBL/GenBank/DDBJ whole genome shotgun (WGS) entry which is preliminary data.</text>
</comment>
<dbReference type="PROSITE" id="PS50405">
    <property type="entry name" value="GST_CTER"/>
    <property type="match status" value="1"/>
</dbReference>
<accession>A0A9P4JFK1</accession>
<dbReference type="PANTHER" id="PTHR44051:SF3">
    <property type="entry name" value="TRANSCRIPTIONAL REGULATOR URE2"/>
    <property type="match status" value="1"/>
</dbReference>
<dbReference type="InterPro" id="IPR040079">
    <property type="entry name" value="Glutathione_S-Trfase"/>
</dbReference>
<dbReference type="SUPFAM" id="SSF52833">
    <property type="entry name" value="Thioredoxin-like"/>
    <property type="match status" value="1"/>
</dbReference>
<dbReference type="SUPFAM" id="SSF47616">
    <property type="entry name" value="GST C-terminal domain-like"/>
    <property type="match status" value="1"/>
</dbReference>
<gene>
    <name evidence="4" type="ORF">GQ43DRAFT_494136</name>
</gene>
<dbReference type="PANTHER" id="PTHR44051">
    <property type="entry name" value="GLUTATHIONE S-TRANSFERASE-RELATED"/>
    <property type="match status" value="1"/>
</dbReference>
<evidence type="ECO:0000259" key="2">
    <source>
        <dbReference type="PROSITE" id="PS50404"/>
    </source>
</evidence>
<evidence type="ECO:0000259" key="3">
    <source>
        <dbReference type="PROSITE" id="PS50405"/>
    </source>
</evidence>
<dbReference type="Gene3D" id="1.20.1050.10">
    <property type="match status" value="1"/>
</dbReference>
<dbReference type="Gene3D" id="3.40.30.10">
    <property type="entry name" value="Glutaredoxin"/>
    <property type="match status" value="1"/>
</dbReference>
<feature type="domain" description="GST C-terminal" evidence="3">
    <location>
        <begin position="97"/>
        <end position="234"/>
    </location>
</feature>
<protein>
    <submittedName>
        <fullName evidence="4">Glutathione S-transferase</fullName>
    </submittedName>
</protein>
<dbReference type="InterPro" id="IPR004045">
    <property type="entry name" value="Glutathione_S-Trfase_N"/>
</dbReference>
<dbReference type="InterPro" id="IPR004046">
    <property type="entry name" value="GST_C"/>
</dbReference>
<dbReference type="SFLD" id="SFLDG00358">
    <property type="entry name" value="Main_(cytGST)"/>
    <property type="match status" value="1"/>
</dbReference>
<dbReference type="PROSITE" id="PS50404">
    <property type="entry name" value="GST_NTER"/>
    <property type="match status" value="1"/>
</dbReference>
<dbReference type="CDD" id="cd03048">
    <property type="entry name" value="GST_N_Ure2p_like"/>
    <property type="match status" value="1"/>
</dbReference>
<dbReference type="SFLD" id="SFLDS00019">
    <property type="entry name" value="Glutathione_Transferase_(cytos"/>
    <property type="match status" value="1"/>
</dbReference>
<dbReference type="InterPro" id="IPR036282">
    <property type="entry name" value="Glutathione-S-Trfase_C_sf"/>
</dbReference>
<comment type="similarity">
    <text evidence="1">Belongs to the GST superfamily.</text>
</comment>
<reference evidence="4" key="1">
    <citation type="journal article" date="2020" name="Stud. Mycol.">
        <title>101 Dothideomycetes genomes: a test case for predicting lifestyles and emergence of pathogens.</title>
        <authorList>
            <person name="Haridas S."/>
            <person name="Albert R."/>
            <person name="Binder M."/>
            <person name="Bloem J."/>
            <person name="Labutti K."/>
            <person name="Salamov A."/>
            <person name="Andreopoulos B."/>
            <person name="Baker S."/>
            <person name="Barry K."/>
            <person name="Bills G."/>
            <person name="Bluhm B."/>
            <person name="Cannon C."/>
            <person name="Castanera R."/>
            <person name="Culley D."/>
            <person name="Daum C."/>
            <person name="Ezra D."/>
            <person name="Gonzalez J."/>
            <person name="Henrissat B."/>
            <person name="Kuo A."/>
            <person name="Liang C."/>
            <person name="Lipzen A."/>
            <person name="Lutzoni F."/>
            <person name="Magnuson J."/>
            <person name="Mondo S."/>
            <person name="Nolan M."/>
            <person name="Ohm R."/>
            <person name="Pangilinan J."/>
            <person name="Park H.-J."/>
            <person name="Ramirez L."/>
            <person name="Alfaro M."/>
            <person name="Sun H."/>
            <person name="Tritt A."/>
            <person name="Yoshinaga Y."/>
            <person name="Zwiers L.-H."/>
            <person name="Turgeon B."/>
            <person name="Goodwin S."/>
            <person name="Spatafora J."/>
            <person name="Crous P."/>
            <person name="Grigoriev I."/>
        </authorList>
    </citation>
    <scope>NUCLEOTIDE SEQUENCE</scope>
    <source>
        <strain evidence="4">ATCC 74209</strain>
    </source>
</reference>
<dbReference type="InterPro" id="IPR010987">
    <property type="entry name" value="Glutathione-S-Trfase_C-like"/>
</dbReference>
<sequence>MTTPDRSNLKPISLWWRPQTPNPAKVVIILEELRLPYTGKFVELEDLKKAEFEAVNPNGRVPAIHDPNTNITLWESAAIISYLIATYDTTHTLTYTDAPNAFHLQQWAYFQASGQGPYFGQAAWFLLYHPEPLPSAKDRYVAETRRVVGVLDKWLGDRTREGNVWLVGNKMTYADLMFVTWNGAVGLFLKLAGREGEWDPEKEFPHFWKWQNAMMARSSFQKAMSLAKVEDVHN</sequence>
<keyword evidence="5" id="KW-1185">Reference proteome</keyword>
<evidence type="ECO:0000313" key="4">
    <source>
        <dbReference type="EMBL" id="KAF2198225.1"/>
    </source>
</evidence>
<dbReference type="Proteomes" id="UP000799536">
    <property type="component" value="Unassembled WGS sequence"/>
</dbReference>
<dbReference type="InterPro" id="IPR036249">
    <property type="entry name" value="Thioredoxin-like_sf"/>
</dbReference>
<dbReference type="EMBL" id="ML994161">
    <property type="protein sequence ID" value="KAF2198225.1"/>
    <property type="molecule type" value="Genomic_DNA"/>
</dbReference>
<dbReference type="Pfam" id="PF13409">
    <property type="entry name" value="GST_N_2"/>
    <property type="match status" value="1"/>
</dbReference>
<dbReference type="Pfam" id="PF00043">
    <property type="entry name" value="GST_C"/>
    <property type="match status" value="1"/>
</dbReference>
<dbReference type="AlphaFoldDB" id="A0A9P4JFK1"/>
<feature type="domain" description="GST N-terminal" evidence="2">
    <location>
        <begin position="10"/>
        <end position="91"/>
    </location>
</feature>
<dbReference type="OrthoDB" id="422574at2759"/>
<name>A0A9P4JFK1_9PLEO</name>
<organism evidence="4 5">
    <name type="scientific">Delitschia confertaspora ATCC 74209</name>
    <dbReference type="NCBI Taxonomy" id="1513339"/>
    <lineage>
        <taxon>Eukaryota</taxon>
        <taxon>Fungi</taxon>
        <taxon>Dikarya</taxon>
        <taxon>Ascomycota</taxon>
        <taxon>Pezizomycotina</taxon>
        <taxon>Dothideomycetes</taxon>
        <taxon>Pleosporomycetidae</taxon>
        <taxon>Pleosporales</taxon>
        <taxon>Delitschiaceae</taxon>
        <taxon>Delitschia</taxon>
    </lineage>
</organism>
<evidence type="ECO:0000313" key="5">
    <source>
        <dbReference type="Proteomes" id="UP000799536"/>
    </source>
</evidence>
<evidence type="ECO:0000256" key="1">
    <source>
        <dbReference type="ARBA" id="ARBA00007409"/>
    </source>
</evidence>
<proteinExistence type="inferred from homology"/>